<reference evidence="2" key="1">
    <citation type="submission" date="2024-04" db="UniProtKB">
        <authorList>
            <consortium name="EnsemblMetazoa"/>
        </authorList>
    </citation>
    <scope>IDENTIFICATION</scope>
    <source>
        <strain evidence="2">EBRO</strain>
    </source>
</reference>
<organism evidence="2 3">
    <name type="scientific">Anopheles atroparvus</name>
    <name type="common">European mosquito</name>
    <dbReference type="NCBI Taxonomy" id="41427"/>
    <lineage>
        <taxon>Eukaryota</taxon>
        <taxon>Metazoa</taxon>
        <taxon>Ecdysozoa</taxon>
        <taxon>Arthropoda</taxon>
        <taxon>Hexapoda</taxon>
        <taxon>Insecta</taxon>
        <taxon>Pterygota</taxon>
        <taxon>Neoptera</taxon>
        <taxon>Endopterygota</taxon>
        <taxon>Diptera</taxon>
        <taxon>Nematocera</taxon>
        <taxon>Culicoidea</taxon>
        <taxon>Culicidae</taxon>
        <taxon>Anophelinae</taxon>
        <taxon>Anopheles</taxon>
    </lineage>
</organism>
<sequence>MASAQKNAQSNIQHAHPEQFHPDLYRLRGENDRHYAQSLLRRKADQRTRVHLAMHAGDDLSHFTRRESPRTRRQAGVH</sequence>
<accession>A0AAG5CNU8</accession>
<feature type="compositionally biased region" description="Basic and acidic residues" evidence="1">
    <location>
        <begin position="56"/>
        <end position="70"/>
    </location>
</feature>
<feature type="region of interest" description="Disordered" evidence="1">
    <location>
        <begin position="1"/>
        <end position="29"/>
    </location>
</feature>
<dbReference type="AlphaFoldDB" id="A0AAG5CNU8"/>
<feature type="compositionally biased region" description="Basic and acidic residues" evidence="1">
    <location>
        <begin position="15"/>
        <end position="29"/>
    </location>
</feature>
<feature type="region of interest" description="Disordered" evidence="1">
    <location>
        <begin position="53"/>
        <end position="78"/>
    </location>
</feature>
<dbReference type="EnsemblMetazoa" id="ENSAATROPT000496">
    <property type="protein sequence ID" value="ENSAATROPP000471"/>
    <property type="gene ID" value="ENSAATROPG000409"/>
</dbReference>
<protein>
    <submittedName>
        <fullName evidence="2">Uncharacterized protein</fullName>
    </submittedName>
</protein>
<evidence type="ECO:0000313" key="2">
    <source>
        <dbReference type="EnsemblMetazoa" id="ENSAATROPP000471"/>
    </source>
</evidence>
<keyword evidence="3" id="KW-1185">Reference proteome</keyword>
<proteinExistence type="predicted"/>
<evidence type="ECO:0000313" key="3">
    <source>
        <dbReference type="Proteomes" id="UP000075880"/>
    </source>
</evidence>
<feature type="compositionally biased region" description="Polar residues" evidence="1">
    <location>
        <begin position="1"/>
        <end position="13"/>
    </location>
</feature>
<name>A0AAG5CNU8_ANOAO</name>
<evidence type="ECO:0000256" key="1">
    <source>
        <dbReference type="SAM" id="MobiDB-lite"/>
    </source>
</evidence>
<dbReference type="Proteomes" id="UP000075880">
    <property type="component" value="Unassembled WGS sequence"/>
</dbReference>